<feature type="compositionally biased region" description="Basic and acidic residues" evidence="2">
    <location>
        <begin position="452"/>
        <end position="474"/>
    </location>
</feature>
<keyword evidence="4" id="KW-1185">Reference proteome</keyword>
<dbReference type="InterPro" id="IPR015915">
    <property type="entry name" value="Kelch-typ_b-propeller"/>
</dbReference>
<evidence type="ECO:0000256" key="2">
    <source>
        <dbReference type="SAM" id="MobiDB-lite"/>
    </source>
</evidence>
<gene>
    <name evidence="3" type="ORF">WR25_03902</name>
</gene>
<evidence type="ECO:0000313" key="3">
    <source>
        <dbReference type="EMBL" id="PAV63011.1"/>
    </source>
</evidence>
<evidence type="ECO:0000256" key="1">
    <source>
        <dbReference type="ARBA" id="ARBA00022441"/>
    </source>
</evidence>
<dbReference type="Proteomes" id="UP000218231">
    <property type="component" value="Unassembled WGS sequence"/>
</dbReference>
<name>A0A2A2JMY1_9BILA</name>
<dbReference type="AlphaFoldDB" id="A0A2A2JMY1"/>
<sequence length="573" mass="63456">MNCARCVHSLVAANGKLYAIRGFQDYEQDNNGNYIPKKLCHSIEEYDSVENKWKNIDLNNGDQSALQEDKTKSQLNLINPPDVIAARGAHQSIYNDSSANGSKSGTSADKIEEFQKSTNEVRNKLTDARDATPIFDDGNEVQQTIDVINVEVFVKFLLEGSSEKYTCILNVSEGANVISLISKTQAKAQWTSENLKLQMVKLCDVGTKQYNDITQFYNSLTVSANQKYEFIFKNEEKSKGVTVNVTANGEPHNGIQFDLVAGSSVQLLIDDAFFKFNQAASTGTINFVEVFNSNFKEWISVDKPYDKTLIDLDCNYSISINYSDTSTISNGSPAQDLINQPTTAPIQTTNLDIPAPSTSEMNAPVPPNRNSFAGQPSAQTNTTLPQEKIIKDEEDSNRATANSTPSGIGDIAQMPGPSDTQCKKNCGGDNIRVTKVEELEDSLEQATTNCRPDVEKRKTRVNLKDKDQNSTHPHDVKKRPSQIEGKTPNDEPKPKQAKKDKPGAMNDIYDMYQLNPSLLTDKDESLISHPDFRLGNIRAAAIECGIHYNKNKKVCHGINDMIRKTVVCLMAQV</sequence>
<organism evidence="3 4">
    <name type="scientific">Diploscapter pachys</name>
    <dbReference type="NCBI Taxonomy" id="2018661"/>
    <lineage>
        <taxon>Eukaryota</taxon>
        <taxon>Metazoa</taxon>
        <taxon>Ecdysozoa</taxon>
        <taxon>Nematoda</taxon>
        <taxon>Chromadorea</taxon>
        <taxon>Rhabditida</taxon>
        <taxon>Rhabditina</taxon>
        <taxon>Rhabditomorpha</taxon>
        <taxon>Rhabditoidea</taxon>
        <taxon>Rhabditidae</taxon>
        <taxon>Diploscapter</taxon>
    </lineage>
</organism>
<accession>A0A2A2JMY1</accession>
<dbReference type="SUPFAM" id="SSF117281">
    <property type="entry name" value="Kelch motif"/>
    <property type="match status" value="1"/>
</dbReference>
<feature type="compositionally biased region" description="Polar residues" evidence="2">
    <location>
        <begin position="368"/>
        <end position="385"/>
    </location>
</feature>
<dbReference type="InterPro" id="IPR006652">
    <property type="entry name" value="Kelch_1"/>
</dbReference>
<reference evidence="3 4" key="1">
    <citation type="journal article" date="2017" name="Curr. Biol.">
        <title>Genome architecture and evolution of a unichromosomal asexual nematode.</title>
        <authorList>
            <person name="Fradin H."/>
            <person name="Zegar C."/>
            <person name="Gutwein M."/>
            <person name="Lucas J."/>
            <person name="Kovtun M."/>
            <person name="Corcoran D."/>
            <person name="Baugh L.R."/>
            <person name="Kiontke K."/>
            <person name="Gunsalus K."/>
            <person name="Fitch D.H."/>
            <person name="Piano F."/>
        </authorList>
    </citation>
    <scope>NUCLEOTIDE SEQUENCE [LARGE SCALE GENOMIC DNA]</scope>
    <source>
        <strain evidence="3">PF1309</strain>
    </source>
</reference>
<protein>
    <submittedName>
        <fullName evidence="3">Uncharacterized protein</fullName>
    </submittedName>
</protein>
<feature type="compositionally biased region" description="Basic and acidic residues" evidence="2">
    <location>
        <begin position="487"/>
        <end position="502"/>
    </location>
</feature>
<feature type="region of interest" description="Disordered" evidence="2">
    <location>
        <begin position="441"/>
        <end position="504"/>
    </location>
</feature>
<dbReference type="Pfam" id="PF01344">
    <property type="entry name" value="Kelch_1"/>
    <property type="match status" value="1"/>
</dbReference>
<comment type="caution">
    <text evidence="3">The sequence shown here is derived from an EMBL/GenBank/DDBJ whole genome shotgun (WGS) entry which is preliminary data.</text>
</comment>
<keyword evidence="1" id="KW-0880">Kelch repeat</keyword>
<proteinExistence type="predicted"/>
<feature type="region of interest" description="Disordered" evidence="2">
    <location>
        <begin position="355"/>
        <end position="425"/>
    </location>
</feature>
<dbReference type="EMBL" id="LIAE01010337">
    <property type="protein sequence ID" value="PAV63011.1"/>
    <property type="molecule type" value="Genomic_DNA"/>
</dbReference>
<evidence type="ECO:0000313" key="4">
    <source>
        <dbReference type="Proteomes" id="UP000218231"/>
    </source>
</evidence>